<feature type="transmembrane region" description="Helical" evidence="6">
    <location>
        <begin position="207"/>
        <end position="225"/>
    </location>
</feature>
<sequence length="351" mass="39760">MQKSKFGFFASLFVLQVLSLVTIWSTYPSLFLTQVSFVLIGILIVYLVSKVDHTVLFSTATFWYLTSIAILVLTYFIGRNVRGSIRWIDFGFFNLQTSELVKPMLAIFYCSYLTMFPPKKISQYLKFIFLSLIPVVLVAKQPDLGSALTILFMPIFLLMVSGHFKQVLVFGALFLFLAVPLESVLLKPYQRTRIETFLNPYKDPQGAGYNVIQATIAVGSGGFFGKGVKLGTQSHLNFLPERHTDFIFASFAEEFGFLGVLFFLFCFYYLFRFFLYVSSRQKDQDSYLLCLSGFSVILFQFIVNVGMNMGLMPVTGITLPLFSYGGSSLLSFAIFLGFLVRQLDLLPPIEI</sequence>
<evidence type="ECO:0000313" key="8">
    <source>
        <dbReference type="Proteomes" id="UP000179237"/>
    </source>
</evidence>
<dbReference type="PROSITE" id="PS00428">
    <property type="entry name" value="FTSW_RODA_SPOVE"/>
    <property type="match status" value="1"/>
</dbReference>
<protein>
    <recommendedName>
        <fullName evidence="9">Rod shape-determining protein RodA</fullName>
    </recommendedName>
</protein>
<feature type="transmembrane region" description="Helical" evidence="6">
    <location>
        <begin position="55"/>
        <end position="77"/>
    </location>
</feature>
<reference evidence="7 8" key="1">
    <citation type="journal article" date="2016" name="Nat. Commun.">
        <title>Thousands of microbial genomes shed light on interconnected biogeochemical processes in an aquifer system.</title>
        <authorList>
            <person name="Anantharaman K."/>
            <person name="Brown C.T."/>
            <person name="Hug L.A."/>
            <person name="Sharon I."/>
            <person name="Castelle C.J."/>
            <person name="Probst A.J."/>
            <person name="Thomas B.C."/>
            <person name="Singh A."/>
            <person name="Wilkins M.J."/>
            <person name="Karaoz U."/>
            <person name="Brodie E.L."/>
            <person name="Williams K.H."/>
            <person name="Hubbard S.S."/>
            <person name="Banfield J.F."/>
        </authorList>
    </citation>
    <scope>NUCLEOTIDE SEQUENCE [LARGE SCALE GENOMIC DNA]</scope>
</reference>
<keyword evidence="3" id="KW-0133">Cell shape</keyword>
<dbReference type="GO" id="GO:0005886">
    <property type="term" value="C:plasma membrane"/>
    <property type="evidence" value="ECO:0007669"/>
    <property type="project" value="TreeGrafter"/>
</dbReference>
<dbReference type="GO" id="GO:0008360">
    <property type="term" value="P:regulation of cell shape"/>
    <property type="evidence" value="ECO:0007669"/>
    <property type="project" value="UniProtKB-KW"/>
</dbReference>
<feature type="transmembrane region" description="Helical" evidence="6">
    <location>
        <begin position="167"/>
        <end position="186"/>
    </location>
</feature>
<evidence type="ECO:0000256" key="1">
    <source>
        <dbReference type="ARBA" id="ARBA00004141"/>
    </source>
</evidence>
<dbReference type="PANTHER" id="PTHR30474">
    <property type="entry name" value="CELL CYCLE PROTEIN"/>
    <property type="match status" value="1"/>
</dbReference>
<evidence type="ECO:0000256" key="5">
    <source>
        <dbReference type="ARBA" id="ARBA00023136"/>
    </source>
</evidence>
<feature type="transmembrane region" description="Helical" evidence="6">
    <location>
        <begin position="29"/>
        <end position="48"/>
    </location>
</feature>
<feature type="transmembrane region" description="Helical" evidence="6">
    <location>
        <begin position="321"/>
        <end position="340"/>
    </location>
</feature>
<name>A0A1F5FVT9_9BACT</name>
<comment type="subcellular location">
    <subcellularLocation>
        <location evidence="1">Membrane</location>
        <topology evidence="1">Multi-pass membrane protein</topology>
    </subcellularLocation>
</comment>
<evidence type="ECO:0000256" key="2">
    <source>
        <dbReference type="ARBA" id="ARBA00022692"/>
    </source>
</evidence>
<dbReference type="InterPro" id="IPR018365">
    <property type="entry name" value="Cell_cycle_FtsW-rel_CS"/>
</dbReference>
<dbReference type="Proteomes" id="UP000179237">
    <property type="component" value="Unassembled WGS sequence"/>
</dbReference>
<dbReference type="EMBL" id="MFAQ01000011">
    <property type="protein sequence ID" value="OGD83664.1"/>
    <property type="molecule type" value="Genomic_DNA"/>
</dbReference>
<feature type="transmembrane region" description="Helical" evidence="6">
    <location>
        <begin position="144"/>
        <end position="161"/>
    </location>
</feature>
<dbReference type="GO" id="GO:0051301">
    <property type="term" value="P:cell division"/>
    <property type="evidence" value="ECO:0007669"/>
    <property type="project" value="InterPro"/>
</dbReference>
<comment type="caution">
    <text evidence="7">The sequence shown here is derived from an EMBL/GenBank/DDBJ whole genome shotgun (WGS) entry which is preliminary data.</text>
</comment>
<evidence type="ECO:0000256" key="3">
    <source>
        <dbReference type="ARBA" id="ARBA00022960"/>
    </source>
</evidence>
<organism evidence="7 8">
    <name type="scientific">Candidatus Collierbacteria bacterium RIFOXYD1_FULL_40_9</name>
    <dbReference type="NCBI Taxonomy" id="1817731"/>
    <lineage>
        <taxon>Bacteria</taxon>
        <taxon>Candidatus Collieribacteriota</taxon>
    </lineage>
</organism>
<dbReference type="GO" id="GO:0015648">
    <property type="term" value="F:lipid-linked peptidoglycan transporter activity"/>
    <property type="evidence" value="ECO:0007669"/>
    <property type="project" value="TreeGrafter"/>
</dbReference>
<feature type="transmembrane region" description="Helical" evidence="6">
    <location>
        <begin position="121"/>
        <end position="139"/>
    </location>
</feature>
<dbReference type="Pfam" id="PF01098">
    <property type="entry name" value="FTSW_RODA_SPOVE"/>
    <property type="match status" value="1"/>
</dbReference>
<keyword evidence="2 6" id="KW-0812">Transmembrane</keyword>
<feature type="transmembrane region" description="Helical" evidence="6">
    <location>
        <begin position="255"/>
        <end position="275"/>
    </location>
</feature>
<dbReference type="GO" id="GO:0032153">
    <property type="term" value="C:cell division site"/>
    <property type="evidence" value="ECO:0007669"/>
    <property type="project" value="TreeGrafter"/>
</dbReference>
<dbReference type="PANTHER" id="PTHR30474:SF1">
    <property type="entry name" value="PEPTIDOGLYCAN GLYCOSYLTRANSFERASE MRDB"/>
    <property type="match status" value="1"/>
</dbReference>
<gene>
    <name evidence="7" type="ORF">A2572_01430</name>
</gene>
<evidence type="ECO:0000256" key="6">
    <source>
        <dbReference type="SAM" id="Phobius"/>
    </source>
</evidence>
<feature type="transmembrane region" description="Helical" evidence="6">
    <location>
        <begin position="287"/>
        <end position="309"/>
    </location>
</feature>
<proteinExistence type="predicted"/>
<keyword evidence="4 6" id="KW-1133">Transmembrane helix</keyword>
<dbReference type="AlphaFoldDB" id="A0A1F5FVT9"/>
<keyword evidence="5 6" id="KW-0472">Membrane</keyword>
<dbReference type="InterPro" id="IPR001182">
    <property type="entry name" value="FtsW/RodA"/>
</dbReference>
<evidence type="ECO:0000313" key="7">
    <source>
        <dbReference type="EMBL" id="OGD83664.1"/>
    </source>
</evidence>
<evidence type="ECO:0008006" key="9">
    <source>
        <dbReference type="Google" id="ProtNLM"/>
    </source>
</evidence>
<evidence type="ECO:0000256" key="4">
    <source>
        <dbReference type="ARBA" id="ARBA00022989"/>
    </source>
</evidence>
<accession>A0A1F5FVT9</accession>